<name>A0A9Q3HCC8_9BASI</name>
<accession>A0A9Q3HCC8</accession>
<organism evidence="1 2">
    <name type="scientific">Austropuccinia psidii MF-1</name>
    <dbReference type="NCBI Taxonomy" id="1389203"/>
    <lineage>
        <taxon>Eukaryota</taxon>
        <taxon>Fungi</taxon>
        <taxon>Dikarya</taxon>
        <taxon>Basidiomycota</taxon>
        <taxon>Pucciniomycotina</taxon>
        <taxon>Pucciniomycetes</taxon>
        <taxon>Pucciniales</taxon>
        <taxon>Sphaerophragmiaceae</taxon>
        <taxon>Austropuccinia</taxon>
    </lineage>
</organism>
<gene>
    <name evidence="1" type="ORF">O181_036630</name>
</gene>
<proteinExistence type="predicted"/>
<evidence type="ECO:0000313" key="2">
    <source>
        <dbReference type="Proteomes" id="UP000765509"/>
    </source>
</evidence>
<protein>
    <submittedName>
        <fullName evidence="1">Uncharacterized protein</fullName>
    </submittedName>
</protein>
<keyword evidence="2" id="KW-1185">Reference proteome</keyword>
<sequence>MRWTNSGGPIYTSRLIYSSSEVPISRINNQGVVKRISRIADSPTDPDAEGSDKLDGEKVEVVNQSIGNLSSASPTQPSSKKLHSQIIPITPRTFQPIHLLPGPP</sequence>
<reference evidence="1" key="1">
    <citation type="submission" date="2021-03" db="EMBL/GenBank/DDBJ databases">
        <title>Draft genome sequence of rust myrtle Austropuccinia psidii MF-1, a brazilian biotype.</title>
        <authorList>
            <person name="Quecine M.C."/>
            <person name="Pachon D.M.R."/>
            <person name="Bonatelli M.L."/>
            <person name="Correr F.H."/>
            <person name="Franceschini L.M."/>
            <person name="Leite T.F."/>
            <person name="Margarido G.R.A."/>
            <person name="Almeida C.A."/>
            <person name="Ferrarezi J.A."/>
            <person name="Labate C.A."/>
        </authorList>
    </citation>
    <scope>NUCLEOTIDE SEQUENCE</scope>
    <source>
        <strain evidence="1">MF-1</strain>
    </source>
</reference>
<dbReference type="Proteomes" id="UP000765509">
    <property type="component" value="Unassembled WGS sequence"/>
</dbReference>
<evidence type="ECO:0000313" key="1">
    <source>
        <dbReference type="EMBL" id="MBW0496915.1"/>
    </source>
</evidence>
<dbReference type="EMBL" id="AVOT02013897">
    <property type="protein sequence ID" value="MBW0496915.1"/>
    <property type="molecule type" value="Genomic_DNA"/>
</dbReference>
<dbReference type="AlphaFoldDB" id="A0A9Q3HCC8"/>
<comment type="caution">
    <text evidence="1">The sequence shown here is derived from an EMBL/GenBank/DDBJ whole genome shotgun (WGS) entry which is preliminary data.</text>
</comment>